<dbReference type="Pfam" id="PF09339">
    <property type="entry name" value="HTH_IclR"/>
    <property type="match status" value="1"/>
</dbReference>
<dbReference type="Gene3D" id="1.10.10.10">
    <property type="entry name" value="Winged helix-like DNA-binding domain superfamily/Winged helix DNA-binding domain"/>
    <property type="match status" value="1"/>
</dbReference>
<proteinExistence type="predicted"/>
<reference evidence="3 4" key="1">
    <citation type="journal article" date="2014" name="Int. J. Syst. Evol. Microbiol.">
        <title>Complete genome sequence of Corynebacterium casei LMG S-19264T (=DSM 44701T), isolated from a smear-ripened cheese.</title>
        <authorList>
            <consortium name="US DOE Joint Genome Institute (JGI-PGF)"/>
            <person name="Walter F."/>
            <person name="Albersmeier A."/>
            <person name="Kalinowski J."/>
            <person name="Ruckert C."/>
        </authorList>
    </citation>
    <scope>NUCLEOTIDE SEQUENCE [LARGE SCALE GENOMIC DNA]</scope>
    <source>
        <strain evidence="3 4">KCTC 19473</strain>
    </source>
</reference>
<comment type="caution">
    <text evidence="3">The sequence shown here is derived from an EMBL/GenBank/DDBJ whole genome shotgun (WGS) entry which is preliminary data.</text>
</comment>
<dbReference type="Proteomes" id="UP000654947">
    <property type="component" value="Unassembled WGS sequence"/>
</dbReference>
<dbReference type="GO" id="GO:0006355">
    <property type="term" value="P:regulation of DNA-templated transcription"/>
    <property type="evidence" value="ECO:0007669"/>
    <property type="project" value="InterPro"/>
</dbReference>
<evidence type="ECO:0000313" key="3">
    <source>
        <dbReference type="EMBL" id="GHD21802.1"/>
    </source>
</evidence>
<feature type="region of interest" description="Disordered" evidence="1">
    <location>
        <begin position="40"/>
        <end position="63"/>
    </location>
</feature>
<dbReference type="EMBL" id="BMXL01000005">
    <property type="protein sequence ID" value="GHD21802.1"/>
    <property type="molecule type" value="Genomic_DNA"/>
</dbReference>
<gene>
    <name evidence="3" type="ORF">GCM10007147_15640</name>
</gene>
<dbReference type="InterPro" id="IPR005471">
    <property type="entry name" value="Tscrpt_reg_IclR_N"/>
</dbReference>
<sequence length="202" mass="21428">MRLLRGAERPLGIAEIAERLGVHANTVRFHLEALAANGRVEHTTSGRGAPGRPARLYRPVPGMDPTGPRSYRVLAEALAAGLAGEPDPGRRAIEAGRSWGRSRAAADTSGSAEPVSALMNLLDELGFAPELLPDGEGQQIGVHHCPFLELATERPDVVCPLHLGLMQGAMEAWGSSTAVERVEAFVEPDLCATHLRSPAEVP</sequence>
<protein>
    <submittedName>
        <fullName evidence="3">Transcriptional regulator</fullName>
    </submittedName>
</protein>
<accession>A0A918XAE5</accession>
<evidence type="ECO:0000313" key="4">
    <source>
        <dbReference type="Proteomes" id="UP000654947"/>
    </source>
</evidence>
<name>A0A918XAE5_9ACTN</name>
<organism evidence="3 4">
    <name type="scientific">Nocardiopsis kunsanensis</name>
    <dbReference type="NCBI Taxonomy" id="141693"/>
    <lineage>
        <taxon>Bacteria</taxon>
        <taxon>Bacillati</taxon>
        <taxon>Actinomycetota</taxon>
        <taxon>Actinomycetes</taxon>
        <taxon>Streptosporangiales</taxon>
        <taxon>Nocardiopsidaceae</taxon>
        <taxon>Nocardiopsis</taxon>
    </lineage>
</organism>
<dbReference type="InterPro" id="IPR036390">
    <property type="entry name" value="WH_DNA-bd_sf"/>
</dbReference>
<dbReference type="AlphaFoldDB" id="A0A918XAE5"/>
<keyword evidence="4" id="KW-1185">Reference proteome</keyword>
<dbReference type="SUPFAM" id="SSF46785">
    <property type="entry name" value="Winged helix' DNA-binding domain"/>
    <property type="match status" value="1"/>
</dbReference>
<dbReference type="InterPro" id="IPR036388">
    <property type="entry name" value="WH-like_DNA-bd_sf"/>
</dbReference>
<dbReference type="GO" id="GO:0003677">
    <property type="term" value="F:DNA binding"/>
    <property type="evidence" value="ECO:0007669"/>
    <property type="project" value="InterPro"/>
</dbReference>
<evidence type="ECO:0000256" key="1">
    <source>
        <dbReference type="SAM" id="MobiDB-lite"/>
    </source>
</evidence>
<feature type="domain" description="HTH iclR-type" evidence="2">
    <location>
        <begin position="1"/>
        <end position="41"/>
    </location>
</feature>
<evidence type="ECO:0000259" key="2">
    <source>
        <dbReference type="Pfam" id="PF09339"/>
    </source>
</evidence>